<dbReference type="InterPro" id="IPR052169">
    <property type="entry name" value="CW_Biosynth-Accessory"/>
</dbReference>
<reference evidence="3 4" key="1">
    <citation type="submission" date="2019-07" db="EMBL/GenBank/DDBJ databases">
        <title>Whole genome shotgun sequence of Acetobacter nitrogenifigens NBRC 105050.</title>
        <authorList>
            <person name="Hosoyama A."/>
            <person name="Uohara A."/>
            <person name="Ohji S."/>
            <person name="Ichikawa N."/>
        </authorList>
    </citation>
    <scope>NUCLEOTIDE SEQUENCE [LARGE SCALE GENOMIC DNA]</scope>
    <source>
        <strain evidence="3 4">NBRC 105050</strain>
    </source>
</reference>
<evidence type="ECO:0000313" key="4">
    <source>
        <dbReference type="Proteomes" id="UP000321635"/>
    </source>
</evidence>
<dbReference type="PANTHER" id="PTHR33393:SF11">
    <property type="entry name" value="POLYGLUTAMINE SYNTHESIS ACCESSORY PROTEIN RV0574C-RELATED"/>
    <property type="match status" value="1"/>
</dbReference>
<comment type="similarity">
    <text evidence="1">Belongs to the CapA family.</text>
</comment>
<name>A0A511XCW6_9PROT</name>
<dbReference type="STRING" id="1120919.GCA_000429165_02800"/>
<gene>
    <name evidence="3" type="ORF">ANI02nite_26900</name>
</gene>
<sequence length="439" mass="48194">MLSLSLTGDSILLRRLNSFSDARIAPLFDLIREADVSFTNLEVLPNDYEGDPALESGGSHFGAASWVIDELTEAGFDLFAAATNHSLDYSISGLRKAMKELDERQVLYAGIGPDLTRARMPTYCTHPNGTVAMLSCTSTFGVGQEAAAQTDAMQGRPGCNPLHYAATYEVTEAQMAVLREIAEQLGLETMRRAIVRLGFGFEPADPQMLPLGGLNFRPGKETRIRATARAEDVDDIVRWVKEARLVSDVVIVSVHSHEPGYNDAGVIDEETPAPFFRDFAHSVIDAGADVVAGHGPHLLRGIEFYRGKPIFYSLGNFIGQNELVPRLPADSYRRFRAPSDMTPAHVYRLRTENDTKGFPAETRFWETVTPICKFEHGLLKEMVIHPVELGLGGAAHQRGVPRLAKGEQARSILGRLDALSRPFGTELALDGETLRYVPA</sequence>
<evidence type="ECO:0000259" key="2">
    <source>
        <dbReference type="SMART" id="SM00854"/>
    </source>
</evidence>
<keyword evidence="4" id="KW-1185">Reference proteome</keyword>
<comment type="caution">
    <text evidence="3">The sequence shown here is derived from an EMBL/GenBank/DDBJ whole genome shotgun (WGS) entry which is preliminary data.</text>
</comment>
<accession>A0A511XCW6</accession>
<dbReference type="AlphaFoldDB" id="A0A511XCW6"/>
<protein>
    <recommendedName>
        <fullName evidence="2">Capsule synthesis protein CapA domain-containing protein</fullName>
    </recommendedName>
</protein>
<feature type="domain" description="Capsule synthesis protein CapA" evidence="2">
    <location>
        <begin position="3"/>
        <end position="321"/>
    </location>
</feature>
<dbReference type="EMBL" id="BJYF01000021">
    <property type="protein sequence ID" value="GEN60806.1"/>
    <property type="molecule type" value="Genomic_DNA"/>
</dbReference>
<dbReference type="Proteomes" id="UP000321635">
    <property type="component" value="Unassembled WGS sequence"/>
</dbReference>
<dbReference type="SMART" id="SM00854">
    <property type="entry name" value="PGA_cap"/>
    <property type="match status" value="1"/>
</dbReference>
<organism evidence="3 4">
    <name type="scientific">Acetobacter nitrogenifigens DSM 23921 = NBRC 105050</name>
    <dbReference type="NCBI Taxonomy" id="1120919"/>
    <lineage>
        <taxon>Bacteria</taxon>
        <taxon>Pseudomonadati</taxon>
        <taxon>Pseudomonadota</taxon>
        <taxon>Alphaproteobacteria</taxon>
        <taxon>Acetobacterales</taxon>
        <taxon>Acetobacteraceae</taxon>
        <taxon>Acetobacter</taxon>
    </lineage>
</organism>
<dbReference type="InterPro" id="IPR019079">
    <property type="entry name" value="Capsule_synth_CapA"/>
</dbReference>
<dbReference type="CDD" id="cd07381">
    <property type="entry name" value="MPP_CapA"/>
    <property type="match status" value="1"/>
</dbReference>
<dbReference type="RefSeq" id="WP_026398410.1">
    <property type="nucleotide sequence ID" value="NZ_AUBI01000012.1"/>
</dbReference>
<proteinExistence type="inferred from homology"/>
<dbReference type="Pfam" id="PF09587">
    <property type="entry name" value="PGA_cap"/>
    <property type="match status" value="1"/>
</dbReference>
<dbReference type="InterPro" id="IPR029052">
    <property type="entry name" value="Metallo-depent_PP-like"/>
</dbReference>
<evidence type="ECO:0000313" key="3">
    <source>
        <dbReference type="EMBL" id="GEN60806.1"/>
    </source>
</evidence>
<evidence type="ECO:0000256" key="1">
    <source>
        <dbReference type="ARBA" id="ARBA00005662"/>
    </source>
</evidence>
<dbReference type="SUPFAM" id="SSF56300">
    <property type="entry name" value="Metallo-dependent phosphatases"/>
    <property type="match status" value="1"/>
</dbReference>
<dbReference type="PANTHER" id="PTHR33393">
    <property type="entry name" value="POLYGLUTAMINE SYNTHESIS ACCESSORY PROTEIN RV0574C-RELATED"/>
    <property type="match status" value="1"/>
</dbReference>
<dbReference type="OrthoDB" id="9810718at2"/>